<evidence type="ECO:0000313" key="8">
    <source>
        <dbReference type="Proteomes" id="UP000315321"/>
    </source>
</evidence>
<dbReference type="EMBL" id="VMBP01000001">
    <property type="protein sequence ID" value="TSJ64842.1"/>
    <property type="molecule type" value="Genomic_DNA"/>
</dbReference>
<keyword evidence="8" id="KW-1185">Reference proteome</keyword>
<protein>
    <recommendedName>
        <fullName evidence="2">Protein FdhE homolog</fullName>
    </recommendedName>
</protein>
<dbReference type="InterPro" id="IPR056796">
    <property type="entry name" value="FdhE_C"/>
</dbReference>
<evidence type="ECO:0000256" key="3">
    <source>
        <dbReference type="SAM" id="MobiDB-lite"/>
    </source>
</evidence>
<proteinExistence type="inferred from homology"/>
<accession>A0ABY3DXD6</accession>
<feature type="domain" description="FdhE C-terminal" evidence="6">
    <location>
        <begin position="225"/>
        <end position="301"/>
    </location>
</feature>
<keyword evidence="1 2" id="KW-0963">Cytoplasm</keyword>
<dbReference type="PANTHER" id="PTHR37689:SF1">
    <property type="entry name" value="PROTEIN FDHE"/>
    <property type="match status" value="1"/>
</dbReference>
<comment type="function">
    <text evidence="2">Necessary for formate dehydrogenase activity.</text>
</comment>
<evidence type="ECO:0000259" key="5">
    <source>
        <dbReference type="Pfam" id="PF24859"/>
    </source>
</evidence>
<evidence type="ECO:0000259" key="4">
    <source>
        <dbReference type="Pfam" id="PF04216"/>
    </source>
</evidence>
<dbReference type="InterPro" id="IPR006452">
    <property type="entry name" value="Formate_DH_accessory"/>
</dbReference>
<dbReference type="NCBIfam" id="TIGR01562">
    <property type="entry name" value="FdhE"/>
    <property type="match status" value="1"/>
</dbReference>
<dbReference type="Pfam" id="PF04216">
    <property type="entry name" value="FdhE_N"/>
    <property type="match status" value="1"/>
</dbReference>
<dbReference type="Pfam" id="PF24860">
    <property type="entry name" value="FdhE_C"/>
    <property type="match status" value="1"/>
</dbReference>
<dbReference type="Proteomes" id="UP000315321">
    <property type="component" value="Unassembled WGS sequence"/>
</dbReference>
<dbReference type="Pfam" id="PF24859">
    <property type="entry name" value="FdhE_central"/>
    <property type="match status" value="1"/>
</dbReference>
<dbReference type="PIRSF" id="PIRSF018296">
    <property type="entry name" value="Format_dh_formtn"/>
    <property type="match status" value="1"/>
</dbReference>
<evidence type="ECO:0000313" key="7">
    <source>
        <dbReference type="EMBL" id="TSJ64842.1"/>
    </source>
</evidence>
<organism evidence="7 8">
    <name type="scientific">Ancylobacter moscoviensis</name>
    <dbReference type="NCBI Taxonomy" id="2597768"/>
    <lineage>
        <taxon>Bacteria</taxon>
        <taxon>Pseudomonadati</taxon>
        <taxon>Pseudomonadota</taxon>
        <taxon>Alphaproteobacteria</taxon>
        <taxon>Hyphomicrobiales</taxon>
        <taxon>Xanthobacteraceae</taxon>
        <taxon>Ancylobacter</taxon>
    </lineage>
</organism>
<gene>
    <name evidence="2 7" type="primary">fdhE</name>
    <name evidence="7" type="ORF">FO470_01005</name>
</gene>
<feature type="region of interest" description="Disordered" evidence="3">
    <location>
        <begin position="1"/>
        <end position="20"/>
    </location>
</feature>
<comment type="similarity">
    <text evidence="2">Belongs to the FdhE family.</text>
</comment>
<name>A0ABY3DXD6_9HYPH</name>
<reference evidence="7 8" key="1">
    <citation type="submission" date="2019-07" db="EMBL/GenBank/DDBJ databases">
        <authorList>
            <person name="Grouzdev D.S."/>
        </authorList>
    </citation>
    <scope>NUCLEOTIDE SEQUENCE [LARGE SCALE GENOMIC DNA]</scope>
    <source>
        <strain evidence="7 8">3C</strain>
    </source>
</reference>
<comment type="caution">
    <text evidence="7">The sequence shown here is derived from an EMBL/GenBank/DDBJ whole genome shotgun (WGS) entry which is preliminary data.</text>
</comment>
<dbReference type="SUPFAM" id="SSF144020">
    <property type="entry name" value="FdhE-like"/>
    <property type="match status" value="1"/>
</dbReference>
<dbReference type="InterPro" id="IPR056774">
    <property type="entry name" value="FdhE_N"/>
</dbReference>
<dbReference type="CDD" id="cd16341">
    <property type="entry name" value="FdhE"/>
    <property type="match status" value="1"/>
</dbReference>
<dbReference type="Gene3D" id="3.90.1670.10">
    <property type="entry name" value="FdhE-like domain"/>
    <property type="match status" value="1"/>
</dbReference>
<feature type="domain" description="FdhE central" evidence="5">
    <location>
        <begin position="187"/>
        <end position="224"/>
    </location>
</feature>
<feature type="domain" description="FdhE N-terminal" evidence="4">
    <location>
        <begin position="19"/>
        <end position="183"/>
    </location>
</feature>
<dbReference type="InterPro" id="IPR024064">
    <property type="entry name" value="FdhE-like_sf"/>
</dbReference>
<dbReference type="HAMAP" id="MF_00611">
    <property type="entry name" value="FdeH"/>
    <property type="match status" value="1"/>
</dbReference>
<evidence type="ECO:0000259" key="6">
    <source>
        <dbReference type="Pfam" id="PF24860"/>
    </source>
</evidence>
<dbReference type="PANTHER" id="PTHR37689">
    <property type="entry name" value="PROTEIN FDHE"/>
    <property type="match status" value="1"/>
</dbReference>
<evidence type="ECO:0000256" key="1">
    <source>
        <dbReference type="ARBA" id="ARBA00022490"/>
    </source>
</evidence>
<dbReference type="InterPro" id="IPR056797">
    <property type="entry name" value="FdhE_central"/>
</dbReference>
<sequence>MMSADLQPDPTAIGNVSTPPFAVTPDPSTLFGVRARRLRTYAAVSPLKPYLDFVAGIVDAQQAIVPTLPPVEMPDEEALERARAFQMPPLDRVRTTLDDTLETTLDALFDAARHVGMTREAGEALARVRQVDGAERARMVQDVLSHDMPVETLAEHVFVAAALQVHFARLASRLDAKKLVPVGDGACPACGGPPVASLIVEWPNAHGNRFCACSLCSTLWNYVRIRCCSCGTTKGIGYQEIEGSPGTIKAETCDECRTYVKVMYQNKDVTIEPVADDIGTLALDMMMREGPYRRAAFNPFLLGY</sequence>
<evidence type="ECO:0000256" key="2">
    <source>
        <dbReference type="HAMAP-Rule" id="MF_00611"/>
    </source>
</evidence>
<comment type="subcellular location">
    <subcellularLocation>
        <location evidence="2">Cytoplasm</location>
    </subcellularLocation>
</comment>